<evidence type="ECO:0000256" key="1">
    <source>
        <dbReference type="ARBA" id="ARBA00001941"/>
    </source>
</evidence>
<feature type="disulfide bond" evidence="7">
    <location>
        <begin position="567"/>
        <end position="581"/>
    </location>
</feature>
<feature type="disulfide bond" evidence="7">
    <location>
        <begin position="784"/>
        <end position="796"/>
    </location>
</feature>
<protein>
    <recommendedName>
        <fullName evidence="8">Chitin-binding type-1 domain-containing protein</fullName>
    </recommendedName>
</protein>
<proteinExistence type="predicted"/>
<dbReference type="InterPro" id="IPR036861">
    <property type="entry name" value="Endochitinase-like_sf"/>
</dbReference>
<name>A0A1Y1VNK6_9FUNG</name>
<keyword evidence="5" id="KW-0378">Hydrolase</keyword>
<feature type="disulfide bond" evidence="7">
    <location>
        <begin position="725"/>
        <end position="737"/>
    </location>
</feature>
<evidence type="ECO:0000256" key="3">
    <source>
        <dbReference type="ARBA" id="ARBA00022723"/>
    </source>
</evidence>
<dbReference type="Proteomes" id="UP000193719">
    <property type="component" value="Unassembled WGS sequence"/>
</dbReference>
<evidence type="ECO:0000256" key="7">
    <source>
        <dbReference type="PROSITE-ProRule" id="PRU00261"/>
    </source>
</evidence>
<evidence type="ECO:0000256" key="6">
    <source>
        <dbReference type="ARBA" id="ARBA00023277"/>
    </source>
</evidence>
<dbReference type="PROSITE" id="PS50941">
    <property type="entry name" value="CHIT_BIND_I_2"/>
    <property type="match status" value="4"/>
</dbReference>
<dbReference type="GO" id="GO:0046872">
    <property type="term" value="F:metal ion binding"/>
    <property type="evidence" value="ECO:0007669"/>
    <property type="project" value="UniProtKB-KW"/>
</dbReference>
<keyword evidence="2 7" id="KW-0147">Chitin-binding</keyword>
<keyword evidence="4" id="KW-0732">Signal</keyword>
<reference evidence="9 10" key="1">
    <citation type="submission" date="2016-08" db="EMBL/GenBank/DDBJ databases">
        <title>Genomes of anaerobic fungi encode conserved fungal cellulosomes for biomass hydrolysis.</title>
        <authorList>
            <consortium name="DOE Joint Genome Institute"/>
            <person name="Haitjema C.H."/>
            <person name="Gilmore S.P."/>
            <person name="Henske J.K."/>
            <person name="Solomon K.V."/>
            <person name="De Groot R."/>
            <person name="Kuo A."/>
            <person name="Mondo S.J."/>
            <person name="Salamov A.A."/>
            <person name="Labutti K."/>
            <person name="Zhao Z."/>
            <person name="Chiniquy J."/>
            <person name="Barry K."/>
            <person name="Brewer H.M."/>
            <person name="Purvine S.O."/>
            <person name="Wright A.T."/>
            <person name="Boxma B."/>
            <person name="Van Alen T."/>
            <person name="Hackstein J.H."/>
            <person name="Baker S.E."/>
            <person name="Grigoriev I.V."/>
            <person name="O'Malley M.A."/>
        </authorList>
    </citation>
    <scope>NUCLEOTIDE SEQUENCE [LARGE SCALE GENOMIC DNA]</scope>
    <source>
        <strain evidence="10">finn</strain>
    </source>
</reference>
<keyword evidence="3" id="KW-0479">Metal-binding</keyword>
<accession>A0A1Y1VNK6</accession>
<evidence type="ECO:0000256" key="2">
    <source>
        <dbReference type="ARBA" id="ARBA00022669"/>
    </source>
</evidence>
<evidence type="ECO:0000313" key="9">
    <source>
        <dbReference type="EMBL" id="ORX59950.1"/>
    </source>
</evidence>
<reference evidence="9 10" key="2">
    <citation type="submission" date="2016-08" db="EMBL/GenBank/DDBJ databases">
        <title>Pervasive Adenine N6-methylation of Active Genes in Fungi.</title>
        <authorList>
            <consortium name="DOE Joint Genome Institute"/>
            <person name="Mondo S.J."/>
            <person name="Dannebaum R.O."/>
            <person name="Kuo R.C."/>
            <person name="Labutti K."/>
            <person name="Haridas S."/>
            <person name="Kuo A."/>
            <person name="Salamov A."/>
            <person name="Ahrendt S.R."/>
            <person name="Lipzen A."/>
            <person name="Sullivan W."/>
            <person name="Andreopoulos W.B."/>
            <person name="Clum A."/>
            <person name="Lindquist E."/>
            <person name="Daum C."/>
            <person name="Ramamoorthy G.K."/>
            <person name="Gryganskyi A."/>
            <person name="Culley D."/>
            <person name="Magnuson J.K."/>
            <person name="James T.Y."/>
            <person name="O'Malley M.A."/>
            <person name="Stajich J.E."/>
            <person name="Spatafora J.W."/>
            <person name="Visel A."/>
            <person name="Grigoriev I.V."/>
        </authorList>
    </citation>
    <scope>NUCLEOTIDE SEQUENCE [LARGE SCALE GENOMIC DNA]</scope>
    <source>
        <strain evidence="10">finn</strain>
    </source>
</reference>
<dbReference type="CDD" id="cd00035">
    <property type="entry name" value="ChtBD1"/>
    <property type="match status" value="3"/>
</dbReference>
<comment type="caution">
    <text evidence="9">The sequence shown here is derived from an EMBL/GenBank/DDBJ whole genome shotgun (WGS) entry which is preliminary data.</text>
</comment>
<dbReference type="Pfam" id="PF00187">
    <property type="entry name" value="Chitin_bind_1"/>
    <property type="match status" value="4"/>
</dbReference>
<dbReference type="GO" id="GO:0016787">
    <property type="term" value="F:hydrolase activity"/>
    <property type="evidence" value="ECO:0007669"/>
    <property type="project" value="UniProtKB-KW"/>
</dbReference>
<gene>
    <name evidence="9" type="ORF">BCR36DRAFT_316135</name>
</gene>
<dbReference type="AlphaFoldDB" id="A0A1Y1VNK6"/>
<dbReference type="PANTHER" id="PTHR46471:SF2">
    <property type="entry name" value="CHITIN DEACETYLASE-RELATED"/>
    <property type="match status" value="1"/>
</dbReference>
<dbReference type="InterPro" id="IPR014867">
    <property type="entry name" value="Spore_coat_CotH_CotH2/3/7"/>
</dbReference>
<dbReference type="InterPro" id="IPR018371">
    <property type="entry name" value="Chitin-binding_1_CS"/>
</dbReference>
<feature type="disulfide bond" evidence="7">
    <location>
        <begin position="730"/>
        <end position="744"/>
    </location>
</feature>
<dbReference type="PANTHER" id="PTHR46471">
    <property type="entry name" value="CHITIN DEACETYLASE"/>
    <property type="match status" value="1"/>
</dbReference>
<dbReference type="SMART" id="SM00270">
    <property type="entry name" value="ChtBD1"/>
    <property type="match status" value="4"/>
</dbReference>
<feature type="disulfide bond" evidence="7">
    <location>
        <begin position="562"/>
        <end position="574"/>
    </location>
</feature>
<dbReference type="SUPFAM" id="SSF57016">
    <property type="entry name" value="Plant lectins/antimicrobial peptides"/>
    <property type="match status" value="4"/>
</dbReference>
<evidence type="ECO:0000256" key="4">
    <source>
        <dbReference type="ARBA" id="ARBA00022729"/>
    </source>
</evidence>
<feature type="disulfide bond" evidence="7">
    <location>
        <begin position="789"/>
        <end position="803"/>
    </location>
</feature>
<feature type="domain" description="Chitin-binding type-1" evidence="8">
    <location>
        <begin position="552"/>
        <end position="596"/>
    </location>
</feature>
<feature type="domain" description="Chitin-binding type-1" evidence="8">
    <location>
        <begin position="837"/>
        <end position="879"/>
    </location>
</feature>
<comment type="caution">
    <text evidence="7">Lacks conserved residue(s) required for the propagation of feature annotation.</text>
</comment>
<dbReference type="Pfam" id="PF08757">
    <property type="entry name" value="CotH"/>
    <property type="match status" value="1"/>
</dbReference>
<evidence type="ECO:0000259" key="8">
    <source>
        <dbReference type="PROSITE" id="PS50941"/>
    </source>
</evidence>
<keyword evidence="6" id="KW-0119">Carbohydrate metabolism</keyword>
<dbReference type="EMBL" id="MCFH01000002">
    <property type="protein sequence ID" value="ORX59950.1"/>
    <property type="molecule type" value="Genomic_DNA"/>
</dbReference>
<sequence>MKTIQFFYLISFLVAYATARTVKFGLVAFGTTAKVKINDLSYTMTRPNNKDPYFILTKEIDDNEIVYKYIIDDKEEEFYRTLSVGVSTTHNEFFGRKDTVKELPEFNHPEKDSWTKSIGKTSLFDDSYIPTVHIYGENANNTFTTGSASVVKRVAFILKDDVVIVKNAALYTKNRNWDKFQFRLVMNYSNGDMTGVYGRYVLKFRDNNEDPTFFRQKLYSDIMNTIGAPTIQTIFARVYVNNIPVGLYVLQEEAASESFVRSAFHGDNNGNFLLNDYNELGHPLDCATGSDFEFIEGSTYSTFKSSNTTRYNNSRIAALNKAFYDLNASNDEEIENFNKEWFDIDSFLKAIALQYLTGHWDSYWFYSTNFAVYDDPTESTETTFKFYFICQDWDGTFGLNINPIYTRYADEEFTTISYKRYVNIEWGIDSYDAPHRYAIDKLLSNPKIHARFEEILTSIVKYIMNPKDFSVRLDAFVERFRDEVDFTFNVIPWRKGTEIIKWTMDDFERNINYKGRYGASYGIKEFIYKRASFINEEFQLGLDLGENIYENIKECGQGFGKCSDGKCCSQFGYCGSTDDHCRIAKGCQIGFGLCNEEEEEDYNLPIIESSTIIEPGINEAPTEGEAHTFTFPVIIHDSTNTIIPSIPTNTIAIVEPVIDSSDINIIKPTSTIYSSPISNNESIITPTITQIVQSTKTIVNPSTKTVSSSIKISTTGLCGPEHGICPDNKCCSKYGYCGTTNDYCGDGCQSNYGNCSLIPTKTSNLINTSLPISSGICGAGIAVCASGLCCSKYGYCGNTNDYCGAGCQSEFGICYSTVTTVTNLVVALDKSTPTSTNGRCGPSYGACTKSGYCCSQYGYCGKTSAHCGVGCQPLYGLCN</sequence>
<dbReference type="PRINTS" id="PR00451">
    <property type="entry name" value="CHITINBINDNG"/>
</dbReference>
<dbReference type="InterPro" id="IPR001002">
    <property type="entry name" value="Chitin-bd_1"/>
</dbReference>
<feature type="domain" description="Chitin-binding type-1" evidence="8">
    <location>
        <begin position="715"/>
        <end position="757"/>
    </location>
</feature>
<keyword evidence="10" id="KW-1185">Reference proteome</keyword>
<feature type="domain" description="Chitin-binding type-1" evidence="8">
    <location>
        <begin position="774"/>
        <end position="816"/>
    </location>
</feature>
<organism evidence="9 10">
    <name type="scientific">Piromyces finnis</name>
    <dbReference type="NCBI Taxonomy" id="1754191"/>
    <lineage>
        <taxon>Eukaryota</taxon>
        <taxon>Fungi</taxon>
        <taxon>Fungi incertae sedis</taxon>
        <taxon>Chytridiomycota</taxon>
        <taxon>Chytridiomycota incertae sedis</taxon>
        <taxon>Neocallimastigomycetes</taxon>
        <taxon>Neocallimastigales</taxon>
        <taxon>Neocallimastigaceae</taxon>
        <taxon>Piromyces</taxon>
    </lineage>
</organism>
<dbReference type="Gene3D" id="3.30.60.10">
    <property type="entry name" value="Endochitinase-like"/>
    <property type="match status" value="4"/>
</dbReference>
<dbReference type="OrthoDB" id="2387105at2759"/>
<keyword evidence="7" id="KW-1015">Disulfide bond</keyword>
<evidence type="ECO:0000313" key="10">
    <source>
        <dbReference type="Proteomes" id="UP000193719"/>
    </source>
</evidence>
<feature type="disulfide bond" evidence="7">
    <location>
        <begin position="853"/>
        <end position="867"/>
    </location>
</feature>
<comment type="cofactor">
    <cofactor evidence="1">
        <name>Co(2+)</name>
        <dbReference type="ChEBI" id="CHEBI:48828"/>
    </cofactor>
</comment>
<dbReference type="STRING" id="1754191.A0A1Y1VNK6"/>
<evidence type="ECO:0000256" key="5">
    <source>
        <dbReference type="ARBA" id="ARBA00022801"/>
    </source>
</evidence>
<dbReference type="CDD" id="cd11618">
    <property type="entry name" value="ChtBD1_1"/>
    <property type="match status" value="1"/>
</dbReference>
<dbReference type="GO" id="GO:0008061">
    <property type="term" value="F:chitin binding"/>
    <property type="evidence" value="ECO:0007669"/>
    <property type="project" value="UniProtKB-UniRule"/>
</dbReference>
<dbReference type="PROSITE" id="PS00026">
    <property type="entry name" value="CHIT_BIND_I_1"/>
    <property type="match status" value="2"/>
</dbReference>